<accession>A0A9W6MRT8</accession>
<dbReference type="GO" id="GO:0018104">
    <property type="term" value="P:peptidoglycan-protein cross-linking"/>
    <property type="evidence" value="ECO:0007669"/>
    <property type="project" value="TreeGrafter"/>
</dbReference>
<proteinExistence type="inferred from homology"/>
<feature type="active site" description="Nucleophile" evidence="9">
    <location>
        <position position="201"/>
    </location>
</feature>
<reference evidence="12 13" key="2">
    <citation type="submission" date="2021-01" db="EMBL/GenBank/DDBJ databases">
        <title>Genomic Encyclopedia of Type Strains, Phase IV (KMG-IV): sequencing the most valuable type-strain genomes for metagenomic binning, comparative biology and taxonomic classification.</title>
        <authorList>
            <person name="Goeker M."/>
        </authorList>
    </citation>
    <scope>NUCLEOTIDE SEQUENCE [LARGE SCALE GENOMIC DNA]</scope>
    <source>
        <strain evidence="12 13">DSM 6130</strain>
    </source>
</reference>
<gene>
    <name evidence="11" type="ORF">GCM10008170_21140</name>
    <name evidence="12" type="ORF">JOD31_001013</name>
</gene>
<keyword evidence="7 9" id="KW-0573">Peptidoglycan synthesis</keyword>
<evidence type="ECO:0000259" key="10">
    <source>
        <dbReference type="PROSITE" id="PS52029"/>
    </source>
</evidence>
<organism evidence="11 14">
    <name type="scientific">Methylopila capsulata</name>
    <dbReference type="NCBI Taxonomy" id="61654"/>
    <lineage>
        <taxon>Bacteria</taxon>
        <taxon>Pseudomonadati</taxon>
        <taxon>Pseudomonadota</taxon>
        <taxon>Alphaproteobacteria</taxon>
        <taxon>Hyphomicrobiales</taxon>
        <taxon>Methylopilaceae</taxon>
        <taxon>Methylopila</taxon>
    </lineage>
</organism>
<evidence type="ECO:0000256" key="5">
    <source>
        <dbReference type="ARBA" id="ARBA00022801"/>
    </source>
</evidence>
<reference evidence="11" key="1">
    <citation type="journal article" date="2014" name="Int. J. Syst. Evol. Microbiol.">
        <title>Complete genome sequence of Corynebacterium casei LMG S-19264T (=DSM 44701T), isolated from a smear-ripened cheese.</title>
        <authorList>
            <consortium name="US DOE Joint Genome Institute (JGI-PGF)"/>
            <person name="Walter F."/>
            <person name="Albersmeier A."/>
            <person name="Kalinowski J."/>
            <person name="Ruckert C."/>
        </authorList>
    </citation>
    <scope>NUCLEOTIDE SEQUENCE</scope>
    <source>
        <strain evidence="11">VKM B-1606</strain>
    </source>
</reference>
<dbReference type="GO" id="GO:0071555">
    <property type="term" value="P:cell wall organization"/>
    <property type="evidence" value="ECO:0007669"/>
    <property type="project" value="UniProtKB-UniRule"/>
</dbReference>
<dbReference type="GO" id="GO:0005576">
    <property type="term" value="C:extracellular region"/>
    <property type="evidence" value="ECO:0007669"/>
    <property type="project" value="TreeGrafter"/>
</dbReference>
<dbReference type="EMBL" id="BSFF01000002">
    <property type="protein sequence ID" value="GLK56095.1"/>
    <property type="molecule type" value="Genomic_DNA"/>
</dbReference>
<evidence type="ECO:0000256" key="3">
    <source>
        <dbReference type="ARBA" id="ARBA00022676"/>
    </source>
</evidence>
<evidence type="ECO:0000313" key="13">
    <source>
        <dbReference type="Proteomes" id="UP000758856"/>
    </source>
</evidence>
<dbReference type="Gene3D" id="2.40.440.10">
    <property type="entry name" value="L,D-transpeptidase catalytic domain-like"/>
    <property type="match status" value="1"/>
</dbReference>
<evidence type="ECO:0000256" key="7">
    <source>
        <dbReference type="ARBA" id="ARBA00022984"/>
    </source>
</evidence>
<dbReference type="GO" id="GO:0008360">
    <property type="term" value="P:regulation of cell shape"/>
    <property type="evidence" value="ECO:0007669"/>
    <property type="project" value="UniProtKB-UniRule"/>
</dbReference>
<dbReference type="RefSeq" id="WP_204949179.1">
    <property type="nucleotide sequence ID" value="NZ_BSFF01000002.1"/>
</dbReference>
<sequence>MSRNDVLAAPGKLTRRGFVALLPLGLAACASNPLSDVRAFIDPEGANYDEVYGAKPDEKFPLPAINWRMLHPAVLRRNISDPTGEAPGTIVVDPEARLLYLVLENGRAMRYGVGVGKQGMEWNGRATIQRKGVWPTWTPTSDMISRDPELNSRWAGGMPGGLDNPLGARALYLYQGGRDTMYRIHGTNAPRSIGRAMSSGCVRMLNQDIIDLYERVPTGTQVVVLPASRTLGVS</sequence>
<keyword evidence="4" id="KW-0808">Transferase</keyword>
<evidence type="ECO:0000256" key="4">
    <source>
        <dbReference type="ARBA" id="ARBA00022679"/>
    </source>
</evidence>
<dbReference type="Proteomes" id="UP001143400">
    <property type="component" value="Unassembled WGS sequence"/>
</dbReference>
<dbReference type="CDD" id="cd16913">
    <property type="entry name" value="YkuD_like"/>
    <property type="match status" value="1"/>
</dbReference>
<evidence type="ECO:0000256" key="9">
    <source>
        <dbReference type="PROSITE-ProRule" id="PRU01373"/>
    </source>
</evidence>
<reference evidence="11" key="3">
    <citation type="submission" date="2023-01" db="EMBL/GenBank/DDBJ databases">
        <authorList>
            <person name="Sun Q."/>
            <person name="Evtushenko L."/>
        </authorList>
    </citation>
    <scope>NUCLEOTIDE SEQUENCE</scope>
    <source>
        <strain evidence="11">VKM B-1606</strain>
    </source>
</reference>
<dbReference type="PROSITE" id="PS52029">
    <property type="entry name" value="LD_TPASE"/>
    <property type="match status" value="1"/>
</dbReference>
<evidence type="ECO:0000256" key="1">
    <source>
        <dbReference type="ARBA" id="ARBA00004752"/>
    </source>
</evidence>
<keyword evidence="13" id="KW-1185">Reference proteome</keyword>
<evidence type="ECO:0000313" key="12">
    <source>
        <dbReference type="EMBL" id="MBM7850801.1"/>
    </source>
</evidence>
<dbReference type="InterPro" id="IPR050979">
    <property type="entry name" value="LD-transpeptidase"/>
</dbReference>
<dbReference type="FunFam" id="2.40.440.10:FF:000002">
    <property type="entry name" value="L,D-transpeptidase ErfK/SrfK"/>
    <property type="match status" value="1"/>
</dbReference>
<dbReference type="PROSITE" id="PS51257">
    <property type="entry name" value="PROKAR_LIPOPROTEIN"/>
    <property type="match status" value="1"/>
</dbReference>
<dbReference type="GO" id="GO:0016757">
    <property type="term" value="F:glycosyltransferase activity"/>
    <property type="evidence" value="ECO:0007669"/>
    <property type="project" value="UniProtKB-KW"/>
</dbReference>
<dbReference type="EMBL" id="JAFBCY010000001">
    <property type="protein sequence ID" value="MBM7850801.1"/>
    <property type="molecule type" value="Genomic_DNA"/>
</dbReference>
<comment type="caution">
    <text evidence="11">The sequence shown here is derived from an EMBL/GenBank/DDBJ whole genome shotgun (WGS) entry which is preliminary data.</text>
</comment>
<evidence type="ECO:0000256" key="6">
    <source>
        <dbReference type="ARBA" id="ARBA00022960"/>
    </source>
</evidence>
<keyword evidence="3" id="KW-0328">Glycosyltransferase</keyword>
<keyword evidence="6 9" id="KW-0133">Cell shape</keyword>
<dbReference type="InterPro" id="IPR038063">
    <property type="entry name" value="Transpep_catalytic_dom"/>
</dbReference>
<evidence type="ECO:0000256" key="8">
    <source>
        <dbReference type="ARBA" id="ARBA00023316"/>
    </source>
</evidence>
<protein>
    <submittedName>
        <fullName evidence="11">L,D-transpeptidase</fullName>
    </submittedName>
    <submittedName>
        <fullName evidence="12">Lipoprotein-anchoring transpeptidase ErfK/SrfK</fullName>
    </submittedName>
</protein>
<dbReference type="GO" id="GO:0071972">
    <property type="term" value="F:peptidoglycan L,D-transpeptidase activity"/>
    <property type="evidence" value="ECO:0007669"/>
    <property type="project" value="TreeGrafter"/>
</dbReference>
<feature type="active site" description="Proton donor/acceptor" evidence="9">
    <location>
        <position position="185"/>
    </location>
</feature>
<evidence type="ECO:0000313" key="11">
    <source>
        <dbReference type="EMBL" id="GLK56095.1"/>
    </source>
</evidence>
<comment type="similarity">
    <text evidence="2">Belongs to the YkuD family.</text>
</comment>
<dbReference type="Proteomes" id="UP000758856">
    <property type="component" value="Unassembled WGS sequence"/>
</dbReference>
<dbReference type="AlphaFoldDB" id="A0A9W6MRT8"/>
<dbReference type="PANTHER" id="PTHR30582:SF24">
    <property type="entry name" value="L,D-TRANSPEPTIDASE ERFK_SRFK-RELATED"/>
    <property type="match status" value="1"/>
</dbReference>
<dbReference type="SUPFAM" id="SSF141523">
    <property type="entry name" value="L,D-transpeptidase catalytic domain-like"/>
    <property type="match status" value="1"/>
</dbReference>
<comment type="pathway">
    <text evidence="1 9">Cell wall biogenesis; peptidoglycan biosynthesis.</text>
</comment>
<dbReference type="InterPro" id="IPR005490">
    <property type="entry name" value="LD_TPept_cat_dom"/>
</dbReference>
<evidence type="ECO:0000256" key="2">
    <source>
        <dbReference type="ARBA" id="ARBA00005992"/>
    </source>
</evidence>
<feature type="domain" description="L,D-TPase catalytic" evidence="10">
    <location>
        <begin position="88"/>
        <end position="225"/>
    </location>
</feature>
<dbReference type="PANTHER" id="PTHR30582">
    <property type="entry name" value="L,D-TRANSPEPTIDASE"/>
    <property type="match status" value="1"/>
</dbReference>
<dbReference type="Pfam" id="PF03734">
    <property type="entry name" value="YkuD"/>
    <property type="match status" value="1"/>
</dbReference>
<keyword evidence="12" id="KW-0449">Lipoprotein</keyword>
<keyword evidence="5" id="KW-0378">Hydrolase</keyword>
<keyword evidence="8 9" id="KW-0961">Cell wall biogenesis/degradation</keyword>
<name>A0A9W6MRT8_9HYPH</name>
<evidence type="ECO:0000313" key="14">
    <source>
        <dbReference type="Proteomes" id="UP001143400"/>
    </source>
</evidence>